<sequence length="140" mass="15611">MAVEKRAFRLDTQGNTDILDITSQVTREVEASGIRSGVVTLFVSGSTAGLTTIEYEPGLLQDLREAWEKLVPQGIPYHHDRRWGDGNGHAHVRASLLGPSLSVPFVQKRLLLGTWQQIVLIDFDNRPRSREVVLQILGEP</sequence>
<gene>
    <name evidence="2" type="ORF">HYY20_01850</name>
</gene>
<dbReference type="InterPro" id="IPR001602">
    <property type="entry name" value="UPF0047_YjbQ-like"/>
</dbReference>
<dbReference type="Pfam" id="PF01894">
    <property type="entry name" value="YjbQ"/>
    <property type="match status" value="1"/>
</dbReference>
<protein>
    <submittedName>
        <fullName evidence="2">YjbQ family protein</fullName>
    </submittedName>
</protein>
<dbReference type="PIRSF" id="PIRSF004681">
    <property type="entry name" value="UCP004681"/>
    <property type="match status" value="1"/>
</dbReference>
<dbReference type="AlphaFoldDB" id="A0A932CLM7"/>
<dbReference type="PANTHER" id="PTHR30615:SF8">
    <property type="entry name" value="UPF0047 PROTEIN C4A8.02C"/>
    <property type="match status" value="1"/>
</dbReference>
<proteinExistence type="inferred from homology"/>
<organism evidence="2 3">
    <name type="scientific">Tectimicrobiota bacterium</name>
    <dbReference type="NCBI Taxonomy" id="2528274"/>
    <lineage>
        <taxon>Bacteria</taxon>
        <taxon>Pseudomonadati</taxon>
        <taxon>Nitrospinota/Tectimicrobiota group</taxon>
        <taxon>Candidatus Tectimicrobiota</taxon>
    </lineage>
</organism>
<dbReference type="SUPFAM" id="SSF111038">
    <property type="entry name" value="YjbQ-like"/>
    <property type="match status" value="1"/>
</dbReference>
<comment type="caution">
    <text evidence="2">The sequence shown here is derived from an EMBL/GenBank/DDBJ whole genome shotgun (WGS) entry which is preliminary data.</text>
</comment>
<evidence type="ECO:0000313" key="3">
    <source>
        <dbReference type="Proteomes" id="UP000769766"/>
    </source>
</evidence>
<accession>A0A932CLM7</accession>
<name>A0A932CLM7_UNCTE</name>
<reference evidence="2" key="1">
    <citation type="submission" date="2020-07" db="EMBL/GenBank/DDBJ databases">
        <title>Huge and variable diversity of episymbiotic CPR bacteria and DPANN archaea in groundwater ecosystems.</title>
        <authorList>
            <person name="He C.Y."/>
            <person name="Keren R."/>
            <person name="Whittaker M."/>
            <person name="Farag I.F."/>
            <person name="Doudna J."/>
            <person name="Cate J.H.D."/>
            <person name="Banfield J.F."/>
        </authorList>
    </citation>
    <scope>NUCLEOTIDE SEQUENCE</scope>
    <source>
        <strain evidence="2">NC_groundwater_672_Ag_B-0.1um_62_36</strain>
    </source>
</reference>
<evidence type="ECO:0000313" key="2">
    <source>
        <dbReference type="EMBL" id="MBI2875606.1"/>
    </source>
</evidence>
<dbReference type="InterPro" id="IPR035917">
    <property type="entry name" value="YjbQ-like_sf"/>
</dbReference>
<dbReference type="EMBL" id="JACPRF010000055">
    <property type="protein sequence ID" value="MBI2875606.1"/>
    <property type="molecule type" value="Genomic_DNA"/>
</dbReference>
<dbReference type="NCBIfam" id="TIGR00149">
    <property type="entry name" value="TIGR00149_YjbQ"/>
    <property type="match status" value="1"/>
</dbReference>
<comment type="similarity">
    <text evidence="1">Belongs to the UPF0047 family.</text>
</comment>
<dbReference type="Proteomes" id="UP000769766">
    <property type="component" value="Unassembled WGS sequence"/>
</dbReference>
<dbReference type="Gene3D" id="2.60.120.460">
    <property type="entry name" value="YjbQ-like"/>
    <property type="match status" value="1"/>
</dbReference>
<dbReference type="PANTHER" id="PTHR30615">
    <property type="entry name" value="UNCHARACTERIZED PROTEIN YJBQ-RELATED"/>
    <property type="match status" value="1"/>
</dbReference>
<evidence type="ECO:0000256" key="1">
    <source>
        <dbReference type="ARBA" id="ARBA00005534"/>
    </source>
</evidence>